<dbReference type="OrthoDB" id="1495773at2"/>
<dbReference type="Gene3D" id="3.30.160.880">
    <property type="entry name" value="Cell division protein ZapA protomer, N-terminal domain"/>
    <property type="match status" value="1"/>
</dbReference>
<keyword evidence="2" id="KW-1185">Reference proteome</keyword>
<dbReference type="SUPFAM" id="SSF102829">
    <property type="entry name" value="Cell division protein ZapA-like"/>
    <property type="match status" value="1"/>
</dbReference>
<dbReference type="Proteomes" id="UP000053091">
    <property type="component" value="Unassembled WGS sequence"/>
</dbReference>
<sequence>MDELSITVVIADRPYKLTIQREEEEAVRNAARLIDEQMKKYASYFQYKDKQDLLAMVALQYATSTVELENQLRYRDNELLDKLAEIDRVLTND</sequence>
<dbReference type="Pfam" id="PF05164">
    <property type="entry name" value="ZapA"/>
    <property type="match status" value="1"/>
</dbReference>
<dbReference type="RefSeq" id="WP_062039757.1">
    <property type="nucleotide sequence ID" value="NZ_DF968182.1"/>
</dbReference>
<protein>
    <submittedName>
        <fullName evidence="1">Cell division protein ZapA</fullName>
    </submittedName>
</protein>
<reference evidence="1" key="1">
    <citation type="journal article" date="2015" name="Genome Announc.">
        <title>Draft Genome Sequence of Bacteroidales Strain TBC1, a Novel Isolate from a Methanogenic Wastewater Treatment System.</title>
        <authorList>
            <person name="Tourlousse D.M."/>
            <person name="Matsuura N."/>
            <person name="Sun L."/>
            <person name="Toyonaga M."/>
            <person name="Kuroda K."/>
            <person name="Ohashi A."/>
            <person name="Cruz R."/>
            <person name="Yamaguchi T."/>
            <person name="Sekiguchi Y."/>
        </authorList>
    </citation>
    <scope>NUCLEOTIDE SEQUENCE [LARGE SCALE GENOMIC DNA]</scope>
    <source>
        <strain evidence="1">TBC1</strain>
    </source>
</reference>
<dbReference type="STRING" id="1678841.TBC1_111201"/>
<dbReference type="AlphaFoldDB" id="A0A0S7C2J9"/>
<evidence type="ECO:0000313" key="2">
    <source>
        <dbReference type="Proteomes" id="UP000053091"/>
    </source>
</evidence>
<dbReference type="EMBL" id="DF968182">
    <property type="protein sequence ID" value="GAP43059.1"/>
    <property type="molecule type" value="Genomic_DNA"/>
</dbReference>
<name>A0A0S7C2J9_9BACT</name>
<evidence type="ECO:0000313" key="1">
    <source>
        <dbReference type="EMBL" id="GAP43059.1"/>
    </source>
</evidence>
<dbReference type="GO" id="GO:0051301">
    <property type="term" value="P:cell division"/>
    <property type="evidence" value="ECO:0007669"/>
    <property type="project" value="UniProtKB-KW"/>
</dbReference>
<organism evidence="1">
    <name type="scientific">Lentimicrobium saccharophilum</name>
    <dbReference type="NCBI Taxonomy" id="1678841"/>
    <lineage>
        <taxon>Bacteria</taxon>
        <taxon>Pseudomonadati</taxon>
        <taxon>Bacteroidota</taxon>
        <taxon>Bacteroidia</taxon>
        <taxon>Bacteroidales</taxon>
        <taxon>Lentimicrobiaceae</taxon>
        <taxon>Lentimicrobium</taxon>
    </lineage>
</organism>
<keyword evidence="1" id="KW-0131">Cell cycle</keyword>
<dbReference type="InterPro" id="IPR007838">
    <property type="entry name" value="Cell_div_ZapA-like"/>
</dbReference>
<keyword evidence="1" id="KW-0132">Cell division</keyword>
<dbReference type="InterPro" id="IPR042233">
    <property type="entry name" value="Cell_div_ZapA_N"/>
</dbReference>
<gene>
    <name evidence="1" type="ORF">TBC1_111201</name>
</gene>
<dbReference type="InterPro" id="IPR036192">
    <property type="entry name" value="Cell_div_ZapA-like_sf"/>
</dbReference>
<accession>A0A0S7C2J9</accession>
<proteinExistence type="predicted"/>